<proteinExistence type="predicted"/>
<evidence type="ECO:0000256" key="2">
    <source>
        <dbReference type="SAM" id="Phobius"/>
    </source>
</evidence>
<gene>
    <name evidence="3" type="ORF">I4J89_32075</name>
</gene>
<reference evidence="3" key="1">
    <citation type="submission" date="2020-11" db="EMBL/GenBank/DDBJ databases">
        <title>Isolation and identification of active actinomycetes.</title>
        <authorList>
            <person name="Sun X."/>
        </authorList>
    </citation>
    <scope>NUCLEOTIDE SEQUENCE</scope>
    <source>
        <strain evidence="3">NEAU-A11</strain>
    </source>
</reference>
<feature type="transmembrane region" description="Helical" evidence="2">
    <location>
        <begin position="38"/>
        <end position="55"/>
    </location>
</feature>
<sequence length="313" mass="33698">MTSPTRSPKGLTALRRFAVSITVFTILGHVWLGFEQSYLTPIVALLTAYALSLLLESVDAWAQHRPVRFRGSTGNLVTFLLPAHIAALACAMLLYGNERLMPTVFAVTVAISSKYLLRIRVGGVPRHYFNPSNLGISATLICFTWVAIAPPYQFTENTGSIVDWALPAVILISGTVINAKLTGRMPLILGWVGGFALQAVIRGAFLPDSLASALLVMTGVAFILFTNYMITDPQTSPSRPRDQVLFGAATAGVYGLLVTAHITFGLFYALTIVCAGRFLFTLVRTRRAGDGRTAPSRPPTTPARTPEAVNVGS</sequence>
<evidence type="ECO:0000256" key="1">
    <source>
        <dbReference type="SAM" id="MobiDB-lite"/>
    </source>
</evidence>
<evidence type="ECO:0000313" key="4">
    <source>
        <dbReference type="Proteomes" id="UP000598146"/>
    </source>
</evidence>
<evidence type="ECO:0000313" key="3">
    <source>
        <dbReference type="EMBL" id="MBG0566095.1"/>
    </source>
</evidence>
<comment type="caution">
    <text evidence="3">The sequence shown here is derived from an EMBL/GenBank/DDBJ whole genome shotgun (WGS) entry which is preliminary data.</text>
</comment>
<feature type="transmembrane region" description="Helical" evidence="2">
    <location>
        <begin position="76"/>
        <end position="94"/>
    </location>
</feature>
<feature type="transmembrane region" description="Helical" evidence="2">
    <location>
        <begin position="129"/>
        <end position="149"/>
    </location>
</feature>
<feature type="transmembrane region" description="Helical" evidence="2">
    <location>
        <begin position="161"/>
        <end position="179"/>
    </location>
</feature>
<feature type="transmembrane region" description="Helical" evidence="2">
    <location>
        <begin position="12"/>
        <end position="32"/>
    </location>
</feature>
<dbReference type="Proteomes" id="UP000598146">
    <property type="component" value="Unassembled WGS sequence"/>
</dbReference>
<keyword evidence="2" id="KW-1133">Transmembrane helix</keyword>
<feature type="compositionally biased region" description="Low complexity" evidence="1">
    <location>
        <begin position="302"/>
        <end position="313"/>
    </location>
</feature>
<dbReference type="AlphaFoldDB" id="A0A931CJI8"/>
<keyword evidence="2" id="KW-0472">Membrane</keyword>
<keyword evidence="4" id="KW-1185">Reference proteome</keyword>
<organism evidence="3 4">
    <name type="scientific">Actinoplanes aureus</name>
    <dbReference type="NCBI Taxonomy" id="2792083"/>
    <lineage>
        <taxon>Bacteria</taxon>
        <taxon>Bacillati</taxon>
        <taxon>Actinomycetota</taxon>
        <taxon>Actinomycetes</taxon>
        <taxon>Micromonosporales</taxon>
        <taxon>Micromonosporaceae</taxon>
        <taxon>Actinoplanes</taxon>
    </lineage>
</organism>
<feature type="transmembrane region" description="Helical" evidence="2">
    <location>
        <begin position="100"/>
        <end position="117"/>
    </location>
</feature>
<dbReference type="EMBL" id="JADQTO010000018">
    <property type="protein sequence ID" value="MBG0566095.1"/>
    <property type="molecule type" value="Genomic_DNA"/>
</dbReference>
<protein>
    <submittedName>
        <fullName evidence="3">Enediyne biosynthesis protein UnbU</fullName>
    </submittedName>
</protein>
<accession>A0A931CJI8</accession>
<name>A0A931CJI8_9ACTN</name>
<feature type="region of interest" description="Disordered" evidence="1">
    <location>
        <begin position="289"/>
        <end position="313"/>
    </location>
</feature>
<feature type="transmembrane region" description="Helical" evidence="2">
    <location>
        <begin position="211"/>
        <end position="231"/>
    </location>
</feature>
<feature type="transmembrane region" description="Helical" evidence="2">
    <location>
        <begin position="186"/>
        <end position="205"/>
    </location>
</feature>
<dbReference type="RefSeq" id="WP_196417870.1">
    <property type="nucleotide sequence ID" value="NZ_JADQTO010000018.1"/>
</dbReference>
<keyword evidence="2" id="KW-0812">Transmembrane</keyword>